<dbReference type="RefSeq" id="WP_190567108.1">
    <property type="nucleotide sequence ID" value="NZ_JACJQL010000010.1"/>
</dbReference>
<evidence type="ECO:0000313" key="6">
    <source>
        <dbReference type="Proteomes" id="UP000621307"/>
    </source>
</evidence>
<gene>
    <name evidence="5" type="ORF">H6G14_09360</name>
</gene>
<dbReference type="PANTHER" id="PTHR43490">
    <property type="entry name" value="(+)-NEOMENTHOL DEHYDROGENASE"/>
    <property type="match status" value="1"/>
</dbReference>
<keyword evidence="3" id="KW-0560">Oxidoreductase</keyword>
<evidence type="ECO:0000256" key="3">
    <source>
        <dbReference type="ARBA" id="ARBA00023002"/>
    </source>
</evidence>
<comment type="similarity">
    <text evidence="1 4">Belongs to the short-chain dehydrogenases/reductases (SDR) family.</text>
</comment>
<accession>A0ABR8BF67</accession>
<evidence type="ECO:0000313" key="5">
    <source>
        <dbReference type="EMBL" id="MBD2251515.1"/>
    </source>
</evidence>
<evidence type="ECO:0000256" key="2">
    <source>
        <dbReference type="ARBA" id="ARBA00022857"/>
    </source>
</evidence>
<dbReference type="PRINTS" id="PR00080">
    <property type="entry name" value="SDRFAMILY"/>
</dbReference>
<keyword evidence="2" id="KW-0521">NADP</keyword>
<dbReference type="PRINTS" id="PR00081">
    <property type="entry name" value="GDHRDH"/>
</dbReference>
<dbReference type="Proteomes" id="UP000621307">
    <property type="component" value="Unassembled WGS sequence"/>
</dbReference>
<organism evidence="5 6">
    <name type="scientific">Nostoc parmelioides FACHB-3921</name>
    <dbReference type="NCBI Taxonomy" id="2692909"/>
    <lineage>
        <taxon>Bacteria</taxon>
        <taxon>Bacillati</taxon>
        <taxon>Cyanobacteriota</taxon>
        <taxon>Cyanophyceae</taxon>
        <taxon>Nostocales</taxon>
        <taxon>Nostocaceae</taxon>
        <taxon>Nostoc</taxon>
    </lineage>
</organism>
<protein>
    <submittedName>
        <fullName evidence="5">SDR family oxidoreductase</fullName>
    </submittedName>
</protein>
<dbReference type="SUPFAM" id="SSF51735">
    <property type="entry name" value="NAD(P)-binding Rossmann-fold domains"/>
    <property type="match status" value="1"/>
</dbReference>
<keyword evidence="6" id="KW-1185">Reference proteome</keyword>
<dbReference type="Gene3D" id="3.40.50.720">
    <property type="entry name" value="NAD(P)-binding Rossmann-like Domain"/>
    <property type="match status" value="1"/>
</dbReference>
<name>A0ABR8BF67_9NOSO</name>
<reference evidence="5 6" key="1">
    <citation type="journal article" date="2020" name="ISME J.">
        <title>Comparative genomics reveals insights into cyanobacterial evolution and habitat adaptation.</title>
        <authorList>
            <person name="Chen M.Y."/>
            <person name="Teng W.K."/>
            <person name="Zhao L."/>
            <person name="Hu C.X."/>
            <person name="Zhou Y.K."/>
            <person name="Han B.P."/>
            <person name="Song L.R."/>
            <person name="Shu W.S."/>
        </authorList>
    </citation>
    <scope>NUCLEOTIDE SEQUENCE [LARGE SCALE GENOMIC DNA]</scope>
    <source>
        <strain evidence="5 6">FACHB-3921</strain>
    </source>
</reference>
<comment type="caution">
    <text evidence="5">The sequence shown here is derived from an EMBL/GenBank/DDBJ whole genome shotgun (WGS) entry which is preliminary data.</text>
</comment>
<dbReference type="InterPro" id="IPR036291">
    <property type="entry name" value="NAD(P)-bd_dom_sf"/>
</dbReference>
<evidence type="ECO:0000256" key="1">
    <source>
        <dbReference type="ARBA" id="ARBA00006484"/>
    </source>
</evidence>
<dbReference type="PANTHER" id="PTHR43490:SF99">
    <property type="entry name" value="SHORT-CHAIN DEHYDROGENASE_REDUCTASE"/>
    <property type="match status" value="1"/>
</dbReference>
<sequence length="238" mass="25687">MNTTKKIAVITGGNRGLGFEASRQLAKKGYQVVLTSRDEAKGKAAAEKLQAEGLDVIAYPLDVTSEKSSQQLATFICDEFGKVDILINNAAIYIDSQTGNNSIFHTKIETLQQTIDTNVYGILRVTQALIPLMQKQNYGRIVNVSSGAGQLTDMGSGIPAYRISKTALNALTRIFASELKGTNILVNSVCPGWVKTDMGGQDAPRTPEEGVDTIVWLATLPDGGASGGFFRDRQQIDW</sequence>
<dbReference type="InterPro" id="IPR002347">
    <property type="entry name" value="SDR_fam"/>
</dbReference>
<proteinExistence type="inferred from homology"/>
<dbReference type="EMBL" id="JACJQL010000010">
    <property type="protein sequence ID" value="MBD2251515.1"/>
    <property type="molecule type" value="Genomic_DNA"/>
</dbReference>
<dbReference type="Pfam" id="PF00106">
    <property type="entry name" value="adh_short"/>
    <property type="match status" value="1"/>
</dbReference>
<dbReference type="InterPro" id="IPR045313">
    <property type="entry name" value="CBR1-like"/>
</dbReference>
<dbReference type="CDD" id="cd05324">
    <property type="entry name" value="carb_red_PTCR-like_SDR_c"/>
    <property type="match status" value="1"/>
</dbReference>
<evidence type="ECO:0000256" key="4">
    <source>
        <dbReference type="RuleBase" id="RU000363"/>
    </source>
</evidence>